<dbReference type="Pfam" id="PF12830">
    <property type="entry name" value="Nipped-B_C"/>
    <property type="match status" value="1"/>
</dbReference>
<dbReference type="Gene3D" id="1.25.10.10">
    <property type="entry name" value="Leucine-rich Repeat Variant"/>
    <property type="match status" value="1"/>
</dbReference>
<keyword evidence="1" id="KW-0539">Nucleus</keyword>
<dbReference type="InterPro" id="IPR016024">
    <property type="entry name" value="ARM-type_fold"/>
</dbReference>
<dbReference type="GO" id="GO:0090694">
    <property type="term" value="C:Scc2-Scc4 cohesin loading complex"/>
    <property type="evidence" value="ECO:0007669"/>
    <property type="project" value="TreeGrafter"/>
</dbReference>
<dbReference type="InterPro" id="IPR033031">
    <property type="entry name" value="Scc2/Nipped-B"/>
</dbReference>
<comment type="caution">
    <text evidence="4">The sequence shown here is derived from an EMBL/GenBank/DDBJ whole genome shotgun (WGS) entry which is preliminary data.</text>
</comment>
<feature type="compositionally biased region" description="Acidic residues" evidence="2">
    <location>
        <begin position="572"/>
        <end position="588"/>
    </location>
</feature>
<dbReference type="EMBL" id="AMGV01000015">
    <property type="protein sequence ID" value="KEF53122.1"/>
    <property type="molecule type" value="Genomic_DNA"/>
</dbReference>
<comment type="subcellular location">
    <subcellularLocation>
        <location evidence="1">Nucleus</location>
    </subcellularLocation>
</comment>
<dbReference type="OrthoDB" id="418242at2759"/>
<accession>A0A072P0B4</accession>
<dbReference type="GO" id="GO:0071169">
    <property type="term" value="P:establishment of protein localization to chromatin"/>
    <property type="evidence" value="ECO:0007669"/>
    <property type="project" value="TreeGrafter"/>
</dbReference>
<keyword evidence="5" id="KW-1185">Reference proteome</keyword>
<organism evidence="4 5">
    <name type="scientific">Exophiala aquamarina CBS 119918</name>
    <dbReference type="NCBI Taxonomy" id="1182545"/>
    <lineage>
        <taxon>Eukaryota</taxon>
        <taxon>Fungi</taxon>
        <taxon>Dikarya</taxon>
        <taxon>Ascomycota</taxon>
        <taxon>Pezizomycotina</taxon>
        <taxon>Eurotiomycetes</taxon>
        <taxon>Chaetothyriomycetidae</taxon>
        <taxon>Chaetothyriales</taxon>
        <taxon>Herpotrichiellaceae</taxon>
        <taxon>Exophiala</taxon>
    </lineage>
</organism>
<protein>
    <recommendedName>
        <fullName evidence="1">Sister chromatid cohesion protein</fullName>
    </recommendedName>
</protein>
<dbReference type="GO" id="GO:1990414">
    <property type="term" value="P:replication-born double-strand break repair via sister chromatid exchange"/>
    <property type="evidence" value="ECO:0007669"/>
    <property type="project" value="TreeGrafter"/>
</dbReference>
<feature type="region of interest" description="Disordered" evidence="2">
    <location>
        <begin position="556"/>
        <end position="595"/>
    </location>
</feature>
<keyword evidence="1" id="KW-0677">Repeat</keyword>
<dbReference type="Proteomes" id="UP000027920">
    <property type="component" value="Unassembled WGS sequence"/>
</dbReference>
<dbReference type="SUPFAM" id="SSF48371">
    <property type="entry name" value="ARM repeat"/>
    <property type="match status" value="1"/>
</dbReference>
<comment type="similarity">
    <text evidence="1">Belongs to the SCC2/Nipped-B family.</text>
</comment>
<dbReference type="GO" id="GO:0140588">
    <property type="term" value="P:chromatin looping"/>
    <property type="evidence" value="ECO:0007669"/>
    <property type="project" value="InterPro"/>
</dbReference>
<dbReference type="GO" id="GO:0010468">
    <property type="term" value="P:regulation of gene expression"/>
    <property type="evidence" value="ECO:0007669"/>
    <property type="project" value="InterPro"/>
</dbReference>
<name>A0A072P0B4_9EURO</name>
<dbReference type="STRING" id="1182545.A0A072P0B4"/>
<dbReference type="PANTHER" id="PTHR21704:SF18">
    <property type="entry name" value="NIPPED-B-LIKE PROTEIN"/>
    <property type="match status" value="1"/>
</dbReference>
<sequence>MAESDTIQVFVPQRHQNRPVTRQLTVDEALQFTPLTTSVLPAHDRIPIPQLSHSYNFRLTSHAERQSVYRTEFCNPKVRERLAVLLDPSRLSEMYDQSRSQSYRPYLIRNSKFKRSPVRGESKAKLDLNPMQKMVLQKTKIDYAYPSFTPIKIDDAYPSVKSYQKRPTPKSNLDKVFSSTPLNPNLAVEIPQMPPAFRREEYAALPKSPKRRKLNESNMNGNVALTVSSKKEKDDFLLTSFENQLLEIFEAQDRLAPDTSTTATNHDRTVFDFLDEDDDSEPRLSVASHEKLQATLSHLVTSARLIDASPEYLRRLQVLCEPAIEAAQTVNLRTQPDQTEEDIKVWLNRLHKAESGAASACTFIYIALGNPQKEELVNLEVLQWLPNILVNVFENCLIPIVESRVEGQDSHLFQLAYRNSDAVKRLLDSGRKLLDLVARVCIQIKGAGSIVNSTDFMASKLIFVQNAYNDKTSAIGSQTYERVRKQAMAALAKLYAAFPSERNAILDEILTSLDKLPSNSRSARQYKLGNGKSIQLVSALFMQLVQTPAMSISKKQSLKKSRYQSKRTDGSDSSDNDSASDSEADEDLMTNNHDDPLSKLGSLAESLFDDAFRSAQHIVGWMVDKASKVTKTGDSPYRNILDLFVEDLTIVLPSTDWPASELLLTVLAVRMISLAKNDRAASTKNMALESLGVMGSAISVTRASARSSLASIIHTGESGPSLIARDLSDLVKDRAHFLLQNDELILNNGPYSIIRSYLSSKGGESLRTRSARAYFLVQYAAMVARTLKGCTKQGDEGKQVLTLDTTVDSLLQQLSEPDEPGAAYKDDRAVTSQEAQLAYMLCILNMRFCRRFPEIAKTLASSLSSDQAQVRSRSLKSVVTILETDSSLLDWDPTIADDVFKCASDDSSLVRDSALSLIAKFIVPRPALEQKAFKRLLACAGDGNVGVQKRAIGHLKDIYLKESRINVRTTIATEFLRRTSDLEASVAELASKTLTDIWIVPKLALLASSSESAHAEVAIDDLKAHIVSCVNQDTIGLGPMLKNFLVWKLKNSKHADQVRHLYARIVKNLLDMANASEAGPADLTTLVAFAEARPQTIVPGDLASLKSYLKDLSQSDDLLKFRSVVTIFRCVLPHLSSTQSQLLLDVQLDLMKAGPKVVRREDLEEVMSCLRSIDGVLHNTAKLVAFAISILQHVLRPQLPAQVREKLLKENPKEVTIRENATRAKMLRLIGTITKYIDFEQHPSEFRQKFPSFKSGSVAGFIADSVVPYTFKDVPIEVRSKALESLGSICQAWPGQFIKKHIRETFFQILDGALLKSVSENDIMKMQLVVLGTFQELYATRAGAKAETDKGEGQSEVQALKNIGGTSKAREDDSAISTITNPLVDHLLRIAMSEKGEKAFLAAQTLASVDHQGMTHPKQSTAAFVALETSPESRVASVARIAHEYLHQQHESVCEREYIHAVYEAFRYQNEVFQDPQGATVPGFKAKLSAAFTIISTSGSKYVKKFLSSLVSKLNTEYSKLNVENMEVPSHLLFVLFVTQNMAFFEYKKMDELLHTVLQLELAFGKNGGELAQVIEALVPPEAKPTEVNGELDAVIQPSEHKPEPQVDPALLRQLCVAACAITLVSEARNFLKRQYGISRDVKVAMQQNKHTKEATKEPVKVHGITGDRFWTNSNAVLASLESTETMMARCKEFVMLVAIDDEVKIAEDESEAYVVENGFDASLSAPRGKKRKSTGSIGGTPKRPRGKPPKNGRRSSSISSMEDPDADFAG</sequence>
<dbReference type="GO" id="GO:0034087">
    <property type="term" value="P:establishment of mitotic sister chromatid cohesion"/>
    <property type="evidence" value="ECO:0007669"/>
    <property type="project" value="TreeGrafter"/>
</dbReference>
<reference evidence="4 5" key="1">
    <citation type="submission" date="2013-03" db="EMBL/GenBank/DDBJ databases">
        <title>The Genome Sequence of Exophiala aquamarina CBS 119918.</title>
        <authorList>
            <consortium name="The Broad Institute Genomics Platform"/>
            <person name="Cuomo C."/>
            <person name="de Hoog S."/>
            <person name="Gorbushina A."/>
            <person name="Walker B."/>
            <person name="Young S.K."/>
            <person name="Zeng Q."/>
            <person name="Gargeya S."/>
            <person name="Fitzgerald M."/>
            <person name="Haas B."/>
            <person name="Abouelleil A."/>
            <person name="Allen A.W."/>
            <person name="Alvarado L."/>
            <person name="Arachchi H.M."/>
            <person name="Berlin A.M."/>
            <person name="Chapman S.B."/>
            <person name="Gainer-Dewar J."/>
            <person name="Goldberg J."/>
            <person name="Griggs A."/>
            <person name="Gujja S."/>
            <person name="Hansen M."/>
            <person name="Howarth C."/>
            <person name="Imamovic A."/>
            <person name="Ireland A."/>
            <person name="Larimer J."/>
            <person name="McCowan C."/>
            <person name="Murphy C."/>
            <person name="Pearson M."/>
            <person name="Poon T.W."/>
            <person name="Priest M."/>
            <person name="Roberts A."/>
            <person name="Saif S."/>
            <person name="Shea T."/>
            <person name="Sisk P."/>
            <person name="Sykes S."/>
            <person name="Wortman J."/>
            <person name="Nusbaum C."/>
            <person name="Birren B."/>
        </authorList>
    </citation>
    <scope>NUCLEOTIDE SEQUENCE [LARGE SCALE GENOMIC DNA]</scope>
    <source>
        <strain evidence="4 5">CBS 119918</strain>
    </source>
</reference>
<dbReference type="HOGENOM" id="CLU_000901_0_0_1"/>
<dbReference type="CDD" id="cd23958">
    <property type="entry name" value="SCC2"/>
    <property type="match status" value="1"/>
</dbReference>
<dbReference type="GO" id="GO:0061775">
    <property type="term" value="F:cohesin loader activity"/>
    <property type="evidence" value="ECO:0007669"/>
    <property type="project" value="InterPro"/>
</dbReference>
<feature type="compositionally biased region" description="Basic residues" evidence="2">
    <location>
        <begin position="556"/>
        <end position="565"/>
    </location>
</feature>
<evidence type="ECO:0000256" key="2">
    <source>
        <dbReference type="SAM" id="MobiDB-lite"/>
    </source>
</evidence>
<evidence type="ECO:0000313" key="5">
    <source>
        <dbReference type="Proteomes" id="UP000027920"/>
    </source>
</evidence>
<feature type="domain" description="Sister chromatid cohesion C-terminal" evidence="3">
    <location>
        <begin position="1381"/>
        <end position="1561"/>
    </location>
</feature>
<dbReference type="InterPro" id="IPR011989">
    <property type="entry name" value="ARM-like"/>
</dbReference>
<evidence type="ECO:0000313" key="4">
    <source>
        <dbReference type="EMBL" id="KEF53122.1"/>
    </source>
</evidence>
<gene>
    <name evidence="4" type="ORF">A1O9_11030</name>
</gene>
<dbReference type="InterPro" id="IPR024986">
    <property type="entry name" value="Nipped-B_C"/>
</dbReference>
<feature type="compositionally biased region" description="Basic residues" evidence="2">
    <location>
        <begin position="1743"/>
        <end position="1754"/>
    </location>
</feature>
<feature type="region of interest" description="Disordered" evidence="2">
    <location>
        <begin position="1724"/>
        <end position="1771"/>
    </location>
</feature>
<keyword evidence="1" id="KW-0131">Cell cycle</keyword>
<evidence type="ECO:0000259" key="3">
    <source>
        <dbReference type="Pfam" id="PF12830"/>
    </source>
</evidence>
<dbReference type="VEuPathDB" id="FungiDB:A1O9_11030"/>
<dbReference type="RefSeq" id="XP_013255712.1">
    <property type="nucleotide sequence ID" value="XM_013400258.1"/>
</dbReference>
<dbReference type="GO" id="GO:0003682">
    <property type="term" value="F:chromatin binding"/>
    <property type="evidence" value="ECO:0007669"/>
    <property type="project" value="TreeGrafter"/>
</dbReference>
<evidence type="ECO:0000256" key="1">
    <source>
        <dbReference type="RuleBase" id="RU364107"/>
    </source>
</evidence>
<dbReference type="PANTHER" id="PTHR21704">
    <property type="entry name" value="NIPPED-B-LIKE PROTEIN DELANGIN SCC2-RELATED"/>
    <property type="match status" value="1"/>
</dbReference>
<dbReference type="GeneID" id="25285931"/>
<proteinExistence type="inferred from homology"/>